<sequence>MTEILIFVIGAWIGSIVGVVTVALCVAAGRRRNDG</sequence>
<proteinExistence type="predicted"/>
<organism evidence="2">
    <name type="scientific">Siphoviridae sp. ctKeG8</name>
    <dbReference type="NCBI Taxonomy" id="2825443"/>
    <lineage>
        <taxon>Viruses</taxon>
        <taxon>Duplodnaviria</taxon>
        <taxon>Heunggongvirae</taxon>
        <taxon>Uroviricota</taxon>
        <taxon>Caudoviricetes</taxon>
    </lineage>
</organism>
<keyword evidence="1" id="KW-0472">Membrane</keyword>
<keyword evidence="1" id="KW-1133">Transmembrane helix</keyword>
<dbReference type="EMBL" id="BK015388">
    <property type="protein sequence ID" value="DAE04477.1"/>
    <property type="molecule type" value="Genomic_DNA"/>
</dbReference>
<accession>A0A8S5PCY3</accession>
<name>A0A8S5PCY3_9CAUD</name>
<evidence type="ECO:0000256" key="1">
    <source>
        <dbReference type="SAM" id="Phobius"/>
    </source>
</evidence>
<keyword evidence="1" id="KW-0812">Transmembrane</keyword>
<reference evidence="2" key="1">
    <citation type="journal article" date="2021" name="Proc. Natl. Acad. Sci. U.S.A.">
        <title>A Catalog of Tens of Thousands of Viruses from Human Metagenomes Reveals Hidden Associations with Chronic Diseases.</title>
        <authorList>
            <person name="Tisza M.J."/>
            <person name="Buck C.B."/>
        </authorList>
    </citation>
    <scope>NUCLEOTIDE SEQUENCE</scope>
    <source>
        <strain evidence="2">CtKeG8</strain>
    </source>
</reference>
<protein>
    <recommendedName>
        <fullName evidence="3">DUF3789 domain-containing protein</fullName>
    </recommendedName>
</protein>
<feature type="transmembrane region" description="Helical" evidence="1">
    <location>
        <begin position="6"/>
        <end position="29"/>
    </location>
</feature>
<evidence type="ECO:0000313" key="2">
    <source>
        <dbReference type="EMBL" id="DAE04477.1"/>
    </source>
</evidence>
<evidence type="ECO:0008006" key="3">
    <source>
        <dbReference type="Google" id="ProtNLM"/>
    </source>
</evidence>